<feature type="domain" description="EF-hand" evidence="7">
    <location>
        <begin position="57"/>
        <end position="92"/>
    </location>
</feature>
<dbReference type="PROSITE" id="PS00018">
    <property type="entry name" value="EF_HAND_1"/>
    <property type="match status" value="2"/>
</dbReference>
<evidence type="ECO:0000313" key="8">
    <source>
        <dbReference type="EMBL" id="PAA62717.1"/>
    </source>
</evidence>
<organism evidence="8 9">
    <name type="scientific">Macrostomum lignano</name>
    <dbReference type="NCBI Taxonomy" id="282301"/>
    <lineage>
        <taxon>Eukaryota</taxon>
        <taxon>Metazoa</taxon>
        <taxon>Spiralia</taxon>
        <taxon>Lophotrochozoa</taxon>
        <taxon>Platyhelminthes</taxon>
        <taxon>Rhabditophora</taxon>
        <taxon>Macrostomorpha</taxon>
        <taxon>Macrostomida</taxon>
        <taxon>Macrostomidae</taxon>
        <taxon>Macrostomum</taxon>
    </lineage>
</organism>
<evidence type="ECO:0000259" key="7">
    <source>
        <dbReference type="PROSITE" id="PS50222"/>
    </source>
</evidence>
<keyword evidence="3" id="KW-0479">Metal-binding</keyword>
<dbReference type="Pfam" id="PF00036">
    <property type="entry name" value="EF-hand_1"/>
    <property type="match status" value="1"/>
</dbReference>
<evidence type="ECO:0000256" key="3">
    <source>
        <dbReference type="ARBA" id="ARBA00022723"/>
    </source>
</evidence>
<dbReference type="Pfam" id="PF13499">
    <property type="entry name" value="EF-hand_7"/>
    <property type="match status" value="1"/>
</dbReference>
<reference evidence="8 9" key="1">
    <citation type="submission" date="2017-06" db="EMBL/GenBank/DDBJ databases">
        <title>A platform for efficient transgenesis in Macrostomum lignano, a flatworm model organism for stem cell research.</title>
        <authorList>
            <person name="Berezikov E."/>
        </authorList>
    </citation>
    <scope>NUCLEOTIDE SEQUENCE [LARGE SCALE GENOMIC DNA]</scope>
    <source>
        <strain evidence="8">DV1</strain>
        <tissue evidence="8">Whole organism</tissue>
    </source>
</reference>
<evidence type="ECO:0000256" key="2">
    <source>
        <dbReference type="ARBA" id="ARBA00022707"/>
    </source>
</evidence>
<accession>A0A267EPA3</accession>
<evidence type="ECO:0000256" key="6">
    <source>
        <dbReference type="ARBA" id="ARBA00023288"/>
    </source>
</evidence>
<evidence type="ECO:0000256" key="4">
    <source>
        <dbReference type="ARBA" id="ARBA00022737"/>
    </source>
</evidence>
<keyword evidence="4" id="KW-0677">Repeat</keyword>
<dbReference type="OrthoDB" id="343296at2759"/>
<comment type="similarity">
    <text evidence="1">Belongs to the recoverin family.</text>
</comment>
<dbReference type="GO" id="GO:0005509">
    <property type="term" value="F:calcium ion binding"/>
    <property type="evidence" value="ECO:0007669"/>
    <property type="project" value="InterPro"/>
</dbReference>
<evidence type="ECO:0000256" key="5">
    <source>
        <dbReference type="ARBA" id="ARBA00022837"/>
    </source>
</evidence>
<gene>
    <name evidence="8" type="ORF">BOX15_Mlig007184g2</name>
</gene>
<keyword evidence="6" id="KW-0449">Lipoprotein</keyword>
<feature type="domain" description="EF-hand" evidence="7">
    <location>
        <begin position="93"/>
        <end position="128"/>
    </location>
</feature>
<dbReference type="STRING" id="282301.A0A267EPA3"/>
<dbReference type="InterPro" id="IPR018247">
    <property type="entry name" value="EF_Hand_1_Ca_BS"/>
</dbReference>
<name>A0A267EPA3_9PLAT</name>
<dbReference type="InterPro" id="IPR002048">
    <property type="entry name" value="EF_hand_dom"/>
</dbReference>
<dbReference type="SMART" id="SM00054">
    <property type="entry name" value="EFh"/>
    <property type="match status" value="3"/>
</dbReference>
<dbReference type="SUPFAM" id="SSF47473">
    <property type="entry name" value="EF-hand"/>
    <property type="match status" value="1"/>
</dbReference>
<dbReference type="PRINTS" id="PR00450">
    <property type="entry name" value="RECOVERIN"/>
</dbReference>
<dbReference type="InterPro" id="IPR028846">
    <property type="entry name" value="Recoverin"/>
</dbReference>
<evidence type="ECO:0000313" key="9">
    <source>
        <dbReference type="Proteomes" id="UP000215902"/>
    </source>
</evidence>
<protein>
    <recommendedName>
        <fullName evidence="7">EF-hand domain-containing protein</fullName>
    </recommendedName>
</protein>
<dbReference type="Gene3D" id="1.10.238.10">
    <property type="entry name" value="EF-hand"/>
    <property type="match status" value="1"/>
</dbReference>
<dbReference type="AlphaFoldDB" id="A0A267EPA3"/>
<dbReference type="EMBL" id="NIVC01001907">
    <property type="protein sequence ID" value="PAA62717.1"/>
    <property type="molecule type" value="Genomic_DNA"/>
</dbReference>
<dbReference type="InterPro" id="IPR011992">
    <property type="entry name" value="EF-hand-dom_pair"/>
</dbReference>
<proteinExistence type="inferred from homology"/>
<dbReference type="CDD" id="cd00051">
    <property type="entry name" value="EFh"/>
    <property type="match status" value="2"/>
</dbReference>
<dbReference type="PANTHER" id="PTHR23055">
    <property type="entry name" value="CALCIUM BINDING PROTEINS"/>
    <property type="match status" value="1"/>
</dbReference>
<sequence length="185" mass="21788">MGQGLGRKECEEVQRNYRLDEDELDAWVRVFQRYCRRRRSNEMDFDGFCKAFAESGESRANLQKIFAVFDWDKNGVISFNEFMFAVLVNSRVSSRVKLKFAFDMIDRDGNGEIDERELMDLVFRISSTKSMLMFDDETPISEELVHDTFRNMDTNGDGSISLDEFLEQVGRHGEWILKLLEIRHR</sequence>
<evidence type="ECO:0000256" key="1">
    <source>
        <dbReference type="ARBA" id="ARBA00006049"/>
    </source>
</evidence>
<keyword evidence="9" id="KW-1185">Reference proteome</keyword>
<comment type="caution">
    <text evidence="8">The sequence shown here is derived from an EMBL/GenBank/DDBJ whole genome shotgun (WGS) entry which is preliminary data.</text>
</comment>
<dbReference type="Proteomes" id="UP000215902">
    <property type="component" value="Unassembled WGS sequence"/>
</dbReference>
<keyword evidence="2" id="KW-0519">Myristate</keyword>
<feature type="domain" description="EF-hand" evidence="7">
    <location>
        <begin position="140"/>
        <end position="175"/>
    </location>
</feature>
<keyword evidence="5" id="KW-0106">Calcium</keyword>
<dbReference type="PROSITE" id="PS50222">
    <property type="entry name" value="EF_HAND_2"/>
    <property type="match status" value="3"/>
</dbReference>
<dbReference type="PANTHER" id="PTHR23055:SF178">
    <property type="entry name" value="NEUROCALCIN HOMOLOG"/>
    <property type="match status" value="1"/>
</dbReference>